<dbReference type="Proteomes" id="UP001172142">
    <property type="component" value="Unassembled WGS sequence"/>
</dbReference>
<sequence>MDEVFAPQWGLLSSLEDFSEAPQEEVKEMAIRMQATKASYGKIIQFIEKELGYTRKAMDETPEKVFRSRHFRGQRIVEILLFLNNEKELCQTEVEALSAMSELDFSELIHYFEVQRNFYALIQEEMTFIFAVKGDTPSIRLWFKAFERTPEGFLGKNRKKRMEEL</sequence>
<accession>A0ABT8ND22</accession>
<organism evidence="1 2">
    <name type="scientific">Planococcus shenhongbingii</name>
    <dbReference type="NCBI Taxonomy" id="3058398"/>
    <lineage>
        <taxon>Bacteria</taxon>
        <taxon>Bacillati</taxon>
        <taxon>Bacillota</taxon>
        <taxon>Bacilli</taxon>
        <taxon>Bacillales</taxon>
        <taxon>Caryophanaceae</taxon>
        <taxon>Planococcus</taxon>
    </lineage>
</organism>
<keyword evidence="2" id="KW-1185">Reference proteome</keyword>
<gene>
    <name evidence="1" type="ORF">QWY13_08665</name>
</gene>
<comment type="caution">
    <text evidence="1">The sequence shown here is derived from an EMBL/GenBank/DDBJ whole genome shotgun (WGS) entry which is preliminary data.</text>
</comment>
<reference evidence="1 2" key="1">
    <citation type="submission" date="2023-07" db="EMBL/GenBank/DDBJ databases">
        <title>Novel species in genus Planococcus.</title>
        <authorList>
            <person name="Ning S."/>
        </authorList>
    </citation>
    <scope>NUCLEOTIDE SEQUENCE [LARGE SCALE GENOMIC DNA]</scope>
    <source>
        <strain evidence="1 2">N017</strain>
    </source>
</reference>
<proteinExistence type="predicted"/>
<dbReference type="RefSeq" id="WP_301856205.1">
    <property type="nucleotide sequence ID" value="NZ_JAUJWU010000002.1"/>
</dbReference>
<name>A0ABT8ND22_9BACL</name>
<protein>
    <submittedName>
        <fullName evidence="1">Uncharacterized protein</fullName>
    </submittedName>
</protein>
<dbReference type="EMBL" id="JAUJWU010000002">
    <property type="protein sequence ID" value="MDN7245572.1"/>
    <property type="molecule type" value="Genomic_DNA"/>
</dbReference>
<evidence type="ECO:0000313" key="1">
    <source>
        <dbReference type="EMBL" id="MDN7245572.1"/>
    </source>
</evidence>
<evidence type="ECO:0000313" key="2">
    <source>
        <dbReference type="Proteomes" id="UP001172142"/>
    </source>
</evidence>